<gene>
    <name evidence="3" type="ORF">CBG61_05585</name>
</gene>
<dbReference type="CDD" id="cd09726">
    <property type="entry name" value="RAMP_I_III"/>
    <property type="match status" value="1"/>
</dbReference>
<proteinExistence type="predicted"/>
<dbReference type="AlphaFoldDB" id="A0A241Q123"/>
<evidence type="ECO:0000259" key="2">
    <source>
        <dbReference type="Pfam" id="PF03787"/>
    </source>
</evidence>
<dbReference type="EMBL" id="CP022123">
    <property type="protein sequence ID" value="ASG28446.1"/>
    <property type="molecule type" value="Genomic_DNA"/>
</dbReference>
<organism evidence="3 4">
    <name type="scientific">Fusobacterium nucleatum subsp. polymorphum</name>
    <name type="common">Fusobacterium polymorphum</name>
    <dbReference type="NCBI Taxonomy" id="76857"/>
    <lineage>
        <taxon>Bacteria</taxon>
        <taxon>Fusobacteriati</taxon>
        <taxon>Fusobacteriota</taxon>
        <taxon>Fusobacteriia</taxon>
        <taxon>Fusobacteriales</taxon>
        <taxon>Fusobacteriaceae</taxon>
        <taxon>Fusobacterium</taxon>
    </lineage>
</organism>
<protein>
    <recommendedName>
        <fullName evidence="2">CRISPR type III-associated protein domain-containing protein</fullName>
    </recommendedName>
</protein>
<dbReference type="Proteomes" id="UP000197638">
    <property type="component" value="Chromosome"/>
</dbReference>
<dbReference type="GO" id="GO:0051607">
    <property type="term" value="P:defense response to virus"/>
    <property type="evidence" value="ECO:0007669"/>
    <property type="project" value="UniProtKB-KW"/>
</dbReference>
<dbReference type="InterPro" id="IPR005537">
    <property type="entry name" value="RAMP_III_fam"/>
</dbReference>
<sequence>MILLKKRRIELMKINYIVELILPAMTASLGTIGKDVDITLKRDSEGLPFFSAKHIKGILRSRVEEFKLKLEELGSEELNHITTNDFIRKYFGEEGNYLEEKSYSKEKKDSKESNKFTQIRFSNLKLILDGSEKIQTGNRYGIRVNRKTKTVLPQSLFSYEFLVANNKFEGNLELDNNFYKQEEKNFKKELKFILACLFHLDRIGGMKSRGIGKVKVKIKIDNDELELEKNDINYIVEKLIKKNNSTDINKKTLEDNLENFSYILELEEAIVLQEKKLGNYIKSRNFIQGSTIRGALIEYFNRKNYPLSILKNIQSSDAIKLIKEPNNQKLIKEKVKLASLFEPKYDLKSKKKSEARVDKVIEIASEIEDEDDNKNEIKLERVSLSNLEISGNDISIKIDERLKSVENGMLFNFEYISNINKDMPQKFEGDLKSPKNLLKVGDKLTIYLGKYRSKGFGKATITIEKYNEDISTKEEIRDRIDLLTNKIKENLDIKINQGKTKGIEEEIQKNYNKIAVCFDLQSDIILPYTDIYDAGKQFLIIAGLNKIGLDFNTIRSFINVGKLEGYNIINNVRKIDELIFSKGSVFTYNIDNYTDELLAKLVEIEKDGLGLRKSEGFGKVKICSVREEF</sequence>
<reference evidence="3 4" key="1">
    <citation type="submission" date="2017-06" db="EMBL/GenBank/DDBJ databases">
        <title>Genome sequencing of Fusobacterium nucleatum subsp. polymorphum KCOM 1275 (=ChDC F310).</title>
        <authorList>
            <person name="Kook J.-K."/>
            <person name="Park S.-N."/>
            <person name="Lim Y.K."/>
            <person name="Roh H."/>
        </authorList>
    </citation>
    <scope>NUCLEOTIDE SEQUENCE [LARGE SCALE GENOMIC DNA]</scope>
    <source>
        <strain evidence="3 4">KCOM 1275</strain>
    </source>
</reference>
<evidence type="ECO:0000313" key="4">
    <source>
        <dbReference type="Proteomes" id="UP000197638"/>
    </source>
</evidence>
<dbReference type="Pfam" id="PF03787">
    <property type="entry name" value="RAMPs"/>
    <property type="match status" value="1"/>
</dbReference>
<evidence type="ECO:0000313" key="3">
    <source>
        <dbReference type="EMBL" id="ASG28446.1"/>
    </source>
</evidence>
<keyword evidence="1" id="KW-0051">Antiviral defense</keyword>
<dbReference type="PANTHER" id="PTHR35579">
    <property type="entry name" value="CRISPR SYSTEM CMS ENDORIBONUCLEASE CSM3"/>
    <property type="match status" value="1"/>
</dbReference>
<dbReference type="PANTHER" id="PTHR35579:SF3">
    <property type="entry name" value="CRISPR SYSTEM CMS ENDORIBONUCLEASE CSM3"/>
    <property type="match status" value="1"/>
</dbReference>
<name>A0A241Q123_FUSNP</name>
<dbReference type="InterPro" id="IPR052216">
    <property type="entry name" value="CRISPR_Csm3_endoribonuclease"/>
</dbReference>
<accession>A0A241Q123</accession>
<evidence type="ECO:0000256" key="1">
    <source>
        <dbReference type="ARBA" id="ARBA00023118"/>
    </source>
</evidence>
<feature type="domain" description="CRISPR type III-associated protein" evidence="2">
    <location>
        <begin position="36"/>
        <end position="215"/>
    </location>
</feature>